<reference evidence="2 3" key="1">
    <citation type="submission" date="2015-01" db="EMBL/GenBank/DDBJ databases">
        <title>Genome of allotetraploid Gossypium barbadense reveals genomic plasticity and fiber elongation in cotton evolution.</title>
        <authorList>
            <person name="Chen X."/>
            <person name="Liu X."/>
            <person name="Zhao B."/>
            <person name="Zheng H."/>
            <person name="Hu Y."/>
            <person name="Lu G."/>
            <person name="Yang C."/>
            <person name="Chen J."/>
            <person name="Shan C."/>
            <person name="Zhang L."/>
            <person name="Zhou Y."/>
            <person name="Wang L."/>
            <person name="Guo W."/>
            <person name="Bai Y."/>
            <person name="Ruan J."/>
            <person name="Shangguan X."/>
            <person name="Mao Y."/>
            <person name="Jiang J."/>
            <person name="Zhu Y."/>
            <person name="Lei J."/>
            <person name="Kang H."/>
            <person name="Chen S."/>
            <person name="He X."/>
            <person name="Wang R."/>
            <person name="Wang Y."/>
            <person name="Chen J."/>
            <person name="Wang L."/>
            <person name="Yu S."/>
            <person name="Wang B."/>
            <person name="Wei J."/>
            <person name="Song S."/>
            <person name="Lu X."/>
            <person name="Gao Z."/>
            <person name="Gu W."/>
            <person name="Deng X."/>
            <person name="Ma D."/>
            <person name="Wang S."/>
            <person name="Liang W."/>
            <person name="Fang L."/>
            <person name="Cai C."/>
            <person name="Zhu X."/>
            <person name="Zhou B."/>
            <person name="Zhang Y."/>
            <person name="Chen Z."/>
            <person name="Xu S."/>
            <person name="Zhu R."/>
            <person name="Wang S."/>
            <person name="Zhang T."/>
            <person name="Zhao G."/>
        </authorList>
    </citation>
    <scope>NUCLEOTIDE SEQUENCE [LARGE SCALE GENOMIC DNA]</scope>
    <source>
        <strain evidence="3">cv. Xinhai21</strain>
        <tissue evidence="2">Leaf</tissue>
    </source>
</reference>
<dbReference type="InterPro" id="IPR021911">
    <property type="entry name" value="ATAD3_N"/>
</dbReference>
<protein>
    <recommendedName>
        <fullName evidence="1">ATPase family AAA domain-containing protein</fullName>
    </recommendedName>
</protein>
<feature type="domain" description="ATPase family AAA" evidence="1">
    <location>
        <begin position="30"/>
        <end position="78"/>
    </location>
</feature>
<evidence type="ECO:0000313" key="2">
    <source>
        <dbReference type="EMBL" id="PPR86166.1"/>
    </source>
</evidence>
<accession>A0A2P5W4Y7</accession>
<proteinExistence type="predicted"/>
<dbReference type="Proteomes" id="UP000239757">
    <property type="component" value="Unassembled WGS sequence"/>
</dbReference>
<gene>
    <name evidence="2" type="ORF">GOBAR_AA34524</name>
</gene>
<name>A0A2P5W4Y7_GOSBA</name>
<dbReference type="Pfam" id="PF12037">
    <property type="entry name" value="ATAD3_N"/>
    <property type="match status" value="1"/>
</dbReference>
<dbReference type="OrthoDB" id="199596at2759"/>
<sequence>MDAPTCKKDKNKLNNLVQPLGSIDFWYYIAKALREISSSSNAKKAFELMKKQEETRQAELAARAAEFKATQAQAETVRSLLKSLYLDG</sequence>
<dbReference type="AlphaFoldDB" id="A0A2P5W4Y7"/>
<evidence type="ECO:0000313" key="3">
    <source>
        <dbReference type="Proteomes" id="UP000239757"/>
    </source>
</evidence>
<dbReference type="EMBL" id="KZ669105">
    <property type="protein sequence ID" value="PPR86166.1"/>
    <property type="molecule type" value="Genomic_DNA"/>
</dbReference>
<organism evidence="2 3">
    <name type="scientific">Gossypium barbadense</name>
    <name type="common">Sea Island cotton</name>
    <name type="synonym">Hibiscus barbadensis</name>
    <dbReference type="NCBI Taxonomy" id="3634"/>
    <lineage>
        <taxon>Eukaryota</taxon>
        <taxon>Viridiplantae</taxon>
        <taxon>Streptophyta</taxon>
        <taxon>Embryophyta</taxon>
        <taxon>Tracheophyta</taxon>
        <taxon>Spermatophyta</taxon>
        <taxon>Magnoliopsida</taxon>
        <taxon>eudicotyledons</taxon>
        <taxon>Gunneridae</taxon>
        <taxon>Pentapetalae</taxon>
        <taxon>rosids</taxon>
        <taxon>malvids</taxon>
        <taxon>Malvales</taxon>
        <taxon>Malvaceae</taxon>
        <taxon>Malvoideae</taxon>
        <taxon>Gossypium</taxon>
    </lineage>
</organism>
<evidence type="ECO:0000259" key="1">
    <source>
        <dbReference type="Pfam" id="PF12037"/>
    </source>
</evidence>